<sequence length="183" mass="20675">MTSPPTEDAFDALFRQWYRPLLAQAMFVSGGRRTVADDAVQEAFLQCWQRWHAPHLEPVRAWPAWLRTTVVREVLRLQKEAGSVGFDTDTHDHAGPELDLASWVDARGAYRMVLERIVLLSDKQREVMGRCAIAGQSLGDAAKEMHIQVATARVHLHRARQALEDVRGQLRELGVIDASEGRQ</sequence>
<dbReference type="InterPro" id="IPR007627">
    <property type="entry name" value="RNA_pol_sigma70_r2"/>
</dbReference>
<dbReference type="InterPro" id="IPR013324">
    <property type="entry name" value="RNA_pol_sigma_r3/r4-like"/>
</dbReference>
<proteinExistence type="inferred from homology"/>
<dbReference type="InterPro" id="IPR013249">
    <property type="entry name" value="RNA_pol_sigma70_r4_t2"/>
</dbReference>
<keyword evidence="2" id="KW-0805">Transcription regulation</keyword>
<evidence type="ECO:0000256" key="2">
    <source>
        <dbReference type="ARBA" id="ARBA00023015"/>
    </source>
</evidence>
<dbReference type="GO" id="GO:0006352">
    <property type="term" value="P:DNA-templated transcription initiation"/>
    <property type="evidence" value="ECO:0007669"/>
    <property type="project" value="InterPro"/>
</dbReference>
<keyword evidence="4" id="KW-0238">DNA-binding</keyword>
<dbReference type="SUPFAM" id="SSF88946">
    <property type="entry name" value="Sigma2 domain of RNA polymerase sigma factors"/>
    <property type="match status" value="1"/>
</dbReference>
<evidence type="ECO:0000256" key="5">
    <source>
        <dbReference type="ARBA" id="ARBA00023163"/>
    </source>
</evidence>
<dbReference type="Gene3D" id="1.10.1740.10">
    <property type="match status" value="1"/>
</dbReference>
<reference evidence="8" key="1">
    <citation type="submission" date="2024-07" db="EMBL/GenBank/DDBJ databases">
        <authorList>
            <person name="Yu S.T."/>
        </authorList>
    </citation>
    <scope>NUCLEOTIDE SEQUENCE</scope>
    <source>
        <strain evidence="8">R21</strain>
    </source>
</reference>
<evidence type="ECO:0000256" key="1">
    <source>
        <dbReference type="ARBA" id="ARBA00010641"/>
    </source>
</evidence>
<keyword evidence="5" id="KW-0804">Transcription</keyword>
<dbReference type="InterPro" id="IPR036388">
    <property type="entry name" value="WH-like_DNA-bd_sf"/>
</dbReference>
<evidence type="ECO:0000259" key="7">
    <source>
        <dbReference type="Pfam" id="PF08281"/>
    </source>
</evidence>
<dbReference type="EMBL" id="CP163435">
    <property type="protein sequence ID" value="XDQ23302.1"/>
    <property type="molecule type" value="Genomic_DNA"/>
</dbReference>
<dbReference type="RefSeq" id="WP_369228897.1">
    <property type="nucleotide sequence ID" value="NZ_CP163435.1"/>
</dbReference>
<dbReference type="InterPro" id="IPR013325">
    <property type="entry name" value="RNA_pol_sigma_r2"/>
</dbReference>
<dbReference type="SUPFAM" id="SSF88659">
    <property type="entry name" value="Sigma3 and sigma4 domains of RNA polymerase sigma factors"/>
    <property type="match status" value="1"/>
</dbReference>
<organism evidence="8">
    <name type="scientific">Streptomyces sp. R21</name>
    <dbReference type="NCBI Taxonomy" id="3238627"/>
    <lineage>
        <taxon>Bacteria</taxon>
        <taxon>Bacillati</taxon>
        <taxon>Actinomycetota</taxon>
        <taxon>Actinomycetes</taxon>
        <taxon>Kitasatosporales</taxon>
        <taxon>Streptomycetaceae</taxon>
        <taxon>Streptomyces</taxon>
    </lineage>
</organism>
<accession>A0AB39NZM7</accession>
<protein>
    <submittedName>
        <fullName evidence="8">RNA polymerase sigma factor</fullName>
    </submittedName>
</protein>
<dbReference type="Pfam" id="PF04542">
    <property type="entry name" value="Sigma70_r2"/>
    <property type="match status" value="1"/>
</dbReference>
<keyword evidence="3" id="KW-0731">Sigma factor</keyword>
<name>A0AB39NZM7_9ACTN</name>
<evidence type="ECO:0000256" key="3">
    <source>
        <dbReference type="ARBA" id="ARBA00023082"/>
    </source>
</evidence>
<comment type="similarity">
    <text evidence="1">Belongs to the sigma-70 factor family. ECF subfamily.</text>
</comment>
<evidence type="ECO:0000256" key="4">
    <source>
        <dbReference type="ARBA" id="ARBA00023125"/>
    </source>
</evidence>
<dbReference type="InterPro" id="IPR039425">
    <property type="entry name" value="RNA_pol_sigma-70-like"/>
</dbReference>
<evidence type="ECO:0000313" key="8">
    <source>
        <dbReference type="EMBL" id="XDQ23302.1"/>
    </source>
</evidence>
<dbReference type="GO" id="GO:0003677">
    <property type="term" value="F:DNA binding"/>
    <property type="evidence" value="ECO:0007669"/>
    <property type="project" value="UniProtKB-KW"/>
</dbReference>
<dbReference type="AlphaFoldDB" id="A0AB39NZM7"/>
<dbReference type="PANTHER" id="PTHR43133">
    <property type="entry name" value="RNA POLYMERASE ECF-TYPE SIGMA FACTO"/>
    <property type="match status" value="1"/>
</dbReference>
<evidence type="ECO:0000259" key="6">
    <source>
        <dbReference type="Pfam" id="PF04542"/>
    </source>
</evidence>
<dbReference type="PANTHER" id="PTHR43133:SF8">
    <property type="entry name" value="RNA POLYMERASE SIGMA FACTOR HI_1459-RELATED"/>
    <property type="match status" value="1"/>
</dbReference>
<dbReference type="Pfam" id="PF08281">
    <property type="entry name" value="Sigma70_r4_2"/>
    <property type="match status" value="1"/>
</dbReference>
<gene>
    <name evidence="8" type="ORF">AB5J56_00545</name>
</gene>
<feature type="domain" description="RNA polymerase sigma-70 region 2" evidence="6">
    <location>
        <begin position="13"/>
        <end position="77"/>
    </location>
</feature>
<feature type="domain" description="RNA polymerase sigma factor 70 region 4 type 2" evidence="7">
    <location>
        <begin position="111"/>
        <end position="163"/>
    </location>
</feature>
<dbReference type="GO" id="GO:0016987">
    <property type="term" value="F:sigma factor activity"/>
    <property type="evidence" value="ECO:0007669"/>
    <property type="project" value="UniProtKB-KW"/>
</dbReference>
<dbReference type="Gene3D" id="1.10.10.10">
    <property type="entry name" value="Winged helix-like DNA-binding domain superfamily/Winged helix DNA-binding domain"/>
    <property type="match status" value="1"/>
</dbReference>